<accession>A0A2T4ICS1</accession>
<keyword evidence="11" id="KW-0411">Iron-sulfur</keyword>
<keyword evidence="16" id="KW-1185">Reference proteome</keyword>
<gene>
    <name evidence="15" type="ORF">C8261_13990</name>
</gene>
<keyword evidence="3" id="KW-0285">Flavoprotein</keyword>
<feature type="transmembrane region" description="Helical" evidence="13">
    <location>
        <begin position="39"/>
        <end position="57"/>
    </location>
</feature>
<keyword evidence="7" id="KW-0274">FAD</keyword>
<feature type="transmembrane region" description="Helical" evidence="13">
    <location>
        <begin position="319"/>
        <end position="337"/>
    </location>
</feature>
<dbReference type="OrthoDB" id="9806195at2"/>
<keyword evidence="9" id="KW-0560">Oxidoreductase</keyword>
<dbReference type="GO" id="GO:0051537">
    <property type="term" value="F:2 iron, 2 sulfur cluster binding"/>
    <property type="evidence" value="ECO:0007669"/>
    <property type="project" value="UniProtKB-KW"/>
</dbReference>
<dbReference type="GO" id="GO:0016020">
    <property type="term" value="C:membrane"/>
    <property type="evidence" value="ECO:0007669"/>
    <property type="project" value="UniProtKB-SubCell"/>
</dbReference>
<dbReference type="GO" id="GO:0016491">
    <property type="term" value="F:oxidoreductase activity"/>
    <property type="evidence" value="ECO:0007669"/>
    <property type="project" value="UniProtKB-KW"/>
</dbReference>
<proteinExistence type="predicted"/>
<evidence type="ECO:0000313" key="15">
    <source>
        <dbReference type="EMBL" id="PTD95561.1"/>
    </source>
</evidence>
<dbReference type="PRINTS" id="PR00406">
    <property type="entry name" value="CYTB5RDTASE"/>
</dbReference>
<feature type="transmembrane region" description="Helical" evidence="13">
    <location>
        <begin position="188"/>
        <end position="207"/>
    </location>
</feature>
<dbReference type="RefSeq" id="WP_107494343.1">
    <property type="nucleotide sequence ID" value="NZ_PZKC01000012.1"/>
</dbReference>
<feature type="domain" description="FAD-binding FR-type" evidence="14">
    <location>
        <begin position="212"/>
        <end position="310"/>
    </location>
</feature>
<protein>
    <submittedName>
        <fullName evidence="15">Ferric reductase</fullName>
    </submittedName>
</protein>
<evidence type="ECO:0000256" key="3">
    <source>
        <dbReference type="ARBA" id="ARBA00022630"/>
    </source>
</evidence>
<comment type="cofactor">
    <cofactor evidence="1">
        <name>FAD</name>
        <dbReference type="ChEBI" id="CHEBI:57692"/>
    </cofactor>
</comment>
<dbReference type="AlphaFoldDB" id="A0A2T4ICS1"/>
<evidence type="ECO:0000256" key="5">
    <source>
        <dbReference type="ARBA" id="ARBA00022714"/>
    </source>
</evidence>
<keyword evidence="10" id="KW-0408">Iron</keyword>
<dbReference type="SFLD" id="SFLDS00052">
    <property type="entry name" value="Ferric_Reductase_Domain"/>
    <property type="match status" value="1"/>
</dbReference>
<evidence type="ECO:0000256" key="1">
    <source>
        <dbReference type="ARBA" id="ARBA00001974"/>
    </source>
</evidence>
<dbReference type="Gene3D" id="3.40.50.80">
    <property type="entry name" value="Nucleotide-binding domain of ferredoxin-NADP reductase (FNR) module"/>
    <property type="match status" value="1"/>
</dbReference>
<dbReference type="SUPFAM" id="SSF63380">
    <property type="entry name" value="Riboflavin synthase domain-like"/>
    <property type="match status" value="1"/>
</dbReference>
<evidence type="ECO:0000256" key="11">
    <source>
        <dbReference type="ARBA" id="ARBA00023014"/>
    </source>
</evidence>
<feature type="transmembrane region" description="Helical" evidence="13">
    <location>
        <begin position="164"/>
        <end position="182"/>
    </location>
</feature>
<dbReference type="InterPro" id="IPR017927">
    <property type="entry name" value="FAD-bd_FR_type"/>
</dbReference>
<dbReference type="GO" id="GO:0046872">
    <property type="term" value="F:metal ion binding"/>
    <property type="evidence" value="ECO:0007669"/>
    <property type="project" value="UniProtKB-KW"/>
</dbReference>
<dbReference type="InterPro" id="IPR017938">
    <property type="entry name" value="Riboflavin_synthase-like_b-brl"/>
</dbReference>
<evidence type="ECO:0000256" key="10">
    <source>
        <dbReference type="ARBA" id="ARBA00023004"/>
    </source>
</evidence>
<dbReference type="CDD" id="cd06198">
    <property type="entry name" value="FNR_like_3"/>
    <property type="match status" value="1"/>
</dbReference>
<dbReference type="PROSITE" id="PS51384">
    <property type="entry name" value="FAD_FR"/>
    <property type="match status" value="1"/>
</dbReference>
<organism evidence="15 16">
    <name type="scientific">Pseudothauera lacus</name>
    <dbReference type="NCBI Taxonomy" id="2136175"/>
    <lineage>
        <taxon>Bacteria</taxon>
        <taxon>Pseudomonadati</taxon>
        <taxon>Pseudomonadota</taxon>
        <taxon>Betaproteobacteria</taxon>
        <taxon>Rhodocyclales</taxon>
        <taxon>Zoogloeaceae</taxon>
        <taxon>Pseudothauera</taxon>
    </lineage>
</organism>
<keyword evidence="5" id="KW-0001">2Fe-2S</keyword>
<reference evidence="15 16" key="2">
    <citation type="submission" date="2018-04" db="EMBL/GenBank/DDBJ databases">
        <title>Thauera lacus sp. nov., isolated from an saline lake in Inner Mongolia, China.</title>
        <authorList>
            <person name="Liang Q.-Y."/>
        </authorList>
    </citation>
    <scope>NUCLEOTIDE SEQUENCE [LARGE SCALE GENOMIC DNA]</scope>
    <source>
        <strain evidence="15 16">D20</strain>
    </source>
</reference>
<evidence type="ECO:0000256" key="13">
    <source>
        <dbReference type="SAM" id="Phobius"/>
    </source>
</evidence>
<dbReference type="InterPro" id="IPR050415">
    <property type="entry name" value="MRET"/>
</dbReference>
<evidence type="ECO:0000256" key="12">
    <source>
        <dbReference type="ARBA" id="ARBA00023136"/>
    </source>
</evidence>
<feature type="transmembrane region" description="Helical" evidence="13">
    <location>
        <begin position="133"/>
        <end position="152"/>
    </location>
</feature>
<feature type="transmembrane region" description="Helical" evidence="13">
    <location>
        <begin position="78"/>
        <end position="94"/>
    </location>
</feature>
<dbReference type="Proteomes" id="UP000241193">
    <property type="component" value="Unassembled WGS sequence"/>
</dbReference>
<comment type="subcellular location">
    <subcellularLocation>
        <location evidence="2">Membrane</location>
        <topology evidence="2">Multi-pass membrane protein</topology>
    </subcellularLocation>
</comment>
<dbReference type="GO" id="GO:0050660">
    <property type="term" value="F:flavin adenine dinucleotide binding"/>
    <property type="evidence" value="ECO:0007669"/>
    <property type="project" value="TreeGrafter"/>
</dbReference>
<dbReference type="PANTHER" id="PTHR47354:SF8">
    <property type="entry name" value="1,2-PHENYLACETYL-COA EPOXIDASE, SUBUNIT E"/>
    <property type="match status" value="1"/>
</dbReference>
<keyword evidence="8 13" id="KW-1133">Transmembrane helix</keyword>
<dbReference type="InterPro" id="IPR013112">
    <property type="entry name" value="FAD-bd_8"/>
</dbReference>
<dbReference type="Pfam" id="PF08022">
    <property type="entry name" value="FAD_binding_8"/>
    <property type="match status" value="1"/>
</dbReference>
<evidence type="ECO:0000256" key="2">
    <source>
        <dbReference type="ARBA" id="ARBA00004141"/>
    </source>
</evidence>
<evidence type="ECO:0000256" key="4">
    <source>
        <dbReference type="ARBA" id="ARBA00022692"/>
    </source>
</evidence>
<dbReference type="SFLD" id="SFLDG01168">
    <property type="entry name" value="Ferric_reductase_subgroup_(FRE"/>
    <property type="match status" value="1"/>
</dbReference>
<dbReference type="InterPro" id="IPR039261">
    <property type="entry name" value="FNR_nucleotide-bd"/>
</dbReference>
<evidence type="ECO:0000256" key="6">
    <source>
        <dbReference type="ARBA" id="ARBA00022723"/>
    </source>
</evidence>
<dbReference type="SUPFAM" id="SSF52343">
    <property type="entry name" value="Ferredoxin reductase-like, C-terminal NADP-linked domain"/>
    <property type="match status" value="1"/>
</dbReference>
<evidence type="ECO:0000256" key="9">
    <source>
        <dbReference type="ARBA" id="ARBA00023002"/>
    </source>
</evidence>
<evidence type="ECO:0000256" key="8">
    <source>
        <dbReference type="ARBA" id="ARBA00022989"/>
    </source>
</evidence>
<dbReference type="Pfam" id="PF01794">
    <property type="entry name" value="Ferric_reduct"/>
    <property type="match status" value="1"/>
</dbReference>
<name>A0A2T4ICS1_9RHOO</name>
<evidence type="ECO:0000259" key="14">
    <source>
        <dbReference type="PROSITE" id="PS51384"/>
    </source>
</evidence>
<dbReference type="Gene3D" id="2.40.30.10">
    <property type="entry name" value="Translation factors"/>
    <property type="match status" value="1"/>
</dbReference>
<sequence>MPVILWAFVASVVALWGVDAATSGAGAGSLPWVVRTQGLYLSGLLSIAMMSLAMVLATRPVWLERPLGGMDRIYRQHKWAGILAGVFALLHWLVEMSDGLIKSVFGRGGRPAKESFAGWFEGLRDAGEELGEFAIYLLLAMVVLSLLRRFPYKFWRHLHRAMPVLYLMLAFHAAVLAPVQWWQQPVGLLMAGLLAAGSVAALCSLSGRVGRGRQARGQVVSVNRPAADVTSVVCRLEGDWRGHRAGQFAFVTFERFEGAHPFTIASADSGDRTVRFEIKALGDYTRSLPQRLQAGMPVTVEGPYGRFELDRRDHRARQVWVAGGIGVTPFLAWLSALQSDPRGAPEADLHYCTRDAAKDPFAERLRGLCEGVPSIRLHVHDGARGDHLTAAQLHGAPGGTRLRTEVWFCGPQGLADQLRRGLAGEWRVRFHQEAFEMR</sequence>
<dbReference type="InterPro" id="IPR013130">
    <property type="entry name" value="Fe3_Rdtase_TM_dom"/>
</dbReference>
<reference evidence="15 16" key="1">
    <citation type="submission" date="2018-03" db="EMBL/GenBank/DDBJ databases">
        <authorList>
            <person name="Keele B.F."/>
        </authorList>
    </citation>
    <scope>NUCLEOTIDE SEQUENCE [LARGE SCALE GENOMIC DNA]</scope>
    <source>
        <strain evidence="15 16">D20</strain>
    </source>
</reference>
<keyword evidence="4 13" id="KW-0812">Transmembrane</keyword>
<keyword evidence="6" id="KW-0479">Metal-binding</keyword>
<dbReference type="EMBL" id="PZKC01000012">
    <property type="protein sequence ID" value="PTD95561.1"/>
    <property type="molecule type" value="Genomic_DNA"/>
</dbReference>
<keyword evidence="12 13" id="KW-0472">Membrane</keyword>
<dbReference type="PANTHER" id="PTHR47354">
    <property type="entry name" value="NADH OXIDOREDUCTASE HCR"/>
    <property type="match status" value="1"/>
</dbReference>
<evidence type="ECO:0000256" key="7">
    <source>
        <dbReference type="ARBA" id="ARBA00022827"/>
    </source>
</evidence>
<comment type="caution">
    <text evidence="15">The sequence shown here is derived from an EMBL/GenBank/DDBJ whole genome shotgun (WGS) entry which is preliminary data.</text>
</comment>
<evidence type="ECO:0000313" key="16">
    <source>
        <dbReference type="Proteomes" id="UP000241193"/>
    </source>
</evidence>